<accession>A0A7U2F513</accession>
<evidence type="ECO:0000256" key="1">
    <source>
        <dbReference type="SAM" id="Phobius"/>
    </source>
</evidence>
<keyword evidence="1" id="KW-0812">Transmembrane</keyword>
<dbReference type="AlphaFoldDB" id="A0A7U2F513"/>
<sequence>MLLHNHAYSYISLALTVIIIFLILLASNTHTTASFFHRHGQAQTFQLPTILALTPTNSPSYIALLLANLPAHVYALPLPNASLIDERAYPQGNHRHLSPTNRSAWRAHMDAMQYIIAKNLNITLVTSGDVASSEDLLQRVQPGDWDVTFLSNTTKGFAYAVTQSGARKIMYEHGIRNFDREFRAALGEWCRGETRNMGEKPRCVDKLQGKMVDRKTVV</sequence>
<name>A0A7U2F513_PHANO</name>
<proteinExistence type="predicted"/>
<gene>
    <name evidence="2" type="ORF">JI435_062060</name>
</gene>
<reference evidence="3" key="1">
    <citation type="journal article" date="2021" name="BMC Genomics">
        <title>Chromosome-level genome assembly and manually-curated proteome of model necrotroph Parastagonospora nodorum Sn15 reveals a genome-wide trove of candidate effector homologs, and redundancy of virulence-related functions within an accessory chromosome.</title>
        <authorList>
            <person name="Bertazzoni S."/>
            <person name="Jones D.A.B."/>
            <person name="Phan H.T."/>
            <person name="Tan K.-C."/>
            <person name="Hane J.K."/>
        </authorList>
    </citation>
    <scope>NUCLEOTIDE SEQUENCE [LARGE SCALE GENOMIC DNA]</scope>
    <source>
        <strain evidence="3">SN15 / ATCC MYA-4574 / FGSC 10173)</strain>
    </source>
</reference>
<feature type="transmembrane region" description="Helical" evidence="1">
    <location>
        <begin position="7"/>
        <end position="26"/>
    </location>
</feature>
<dbReference type="EMBL" id="CP069031">
    <property type="protein sequence ID" value="QRC98843.1"/>
    <property type="molecule type" value="Genomic_DNA"/>
</dbReference>
<organism evidence="2 3">
    <name type="scientific">Phaeosphaeria nodorum (strain SN15 / ATCC MYA-4574 / FGSC 10173)</name>
    <name type="common">Glume blotch fungus</name>
    <name type="synonym">Parastagonospora nodorum</name>
    <dbReference type="NCBI Taxonomy" id="321614"/>
    <lineage>
        <taxon>Eukaryota</taxon>
        <taxon>Fungi</taxon>
        <taxon>Dikarya</taxon>
        <taxon>Ascomycota</taxon>
        <taxon>Pezizomycotina</taxon>
        <taxon>Dothideomycetes</taxon>
        <taxon>Pleosporomycetidae</taxon>
        <taxon>Pleosporales</taxon>
        <taxon>Pleosporineae</taxon>
        <taxon>Phaeosphaeriaceae</taxon>
        <taxon>Parastagonospora</taxon>
    </lineage>
</organism>
<evidence type="ECO:0000313" key="3">
    <source>
        <dbReference type="Proteomes" id="UP000663193"/>
    </source>
</evidence>
<protein>
    <submittedName>
        <fullName evidence="2">Uncharacterized protein</fullName>
    </submittedName>
</protein>
<keyword evidence="1" id="KW-0472">Membrane</keyword>
<keyword evidence="3" id="KW-1185">Reference proteome</keyword>
<dbReference type="VEuPathDB" id="FungiDB:JI435_062060"/>
<dbReference type="Proteomes" id="UP000663193">
    <property type="component" value="Chromosome 9"/>
</dbReference>
<keyword evidence="1" id="KW-1133">Transmembrane helix</keyword>
<evidence type="ECO:0000313" key="2">
    <source>
        <dbReference type="EMBL" id="QRC98843.1"/>
    </source>
</evidence>
<dbReference type="OrthoDB" id="47375at2759"/>